<organism evidence="3 4">
    <name type="scientific">Endozoicomonas gorgoniicola</name>
    <dbReference type="NCBI Taxonomy" id="1234144"/>
    <lineage>
        <taxon>Bacteria</taxon>
        <taxon>Pseudomonadati</taxon>
        <taxon>Pseudomonadota</taxon>
        <taxon>Gammaproteobacteria</taxon>
        <taxon>Oceanospirillales</taxon>
        <taxon>Endozoicomonadaceae</taxon>
        <taxon>Endozoicomonas</taxon>
    </lineage>
</organism>
<keyword evidence="4" id="KW-1185">Reference proteome</keyword>
<protein>
    <submittedName>
        <fullName evidence="3">Histidine phosphatase family protein</fullName>
    </submittedName>
</protein>
<dbReference type="PANTHER" id="PTHR48100">
    <property type="entry name" value="BROAD-SPECIFICITY PHOSPHATASE YOR283W-RELATED"/>
    <property type="match status" value="1"/>
</dbReference>
<dbReference type="PROSITE" id="PS00175">
    <property type="entry name" value="PG_MUTASE"/>
    <property type="match status" value="1"/>
</dbReference>
<keyword evidence="2" id="KW-0413">Isomerase</keyword>
<evidence type="ECO:0000256" key="1">
    <source>
        <dbReference type="ARBA" id="ARBA00023152"/>
    </source>
</evidence>
<keyword evidence="1" id="KW-0324">Glycolysis</keyword>
<evidence type="ECO:0000313" key="3">
    <source>
        <dbReference type="EMBL" id="MCW7554311.1"/>
    </source>
</evidence>
<dbReference type="InterPro" id="IPR029033">
    <property type="entry name" value="His_PPase_superfam"/>
</dbReference>
<accession>A0ABT3MY61</accession>
<dbReference type="RefSeq" id="WP_262564046.1">
    <property type="nucleotide sequence ID" value="NZ_JAPFCC010000001.1"/>
</dbReference>
<evidence type="ECO:0000313" key="4">
    <source>
        <dbReference type="Proteomes" id="UP001209854"/>
    </source>
</evidence>
<dbReference type="SUPFAM" id="SSF53254">
    <property type="entry name" value="Phosphoglycerate mutase-like"/>
    <property type="match status" value="1"/>
</dbReference>
<dbReference type="Gene3D" id="3.40.50.1240">
    <property type="entry name" value="Phosphoglycerate mutase-like"/>
    <property type="match status" value="1"/>
</dbReference>
<gene>
    <name evidence="3" type="ORF">NX722_17135</name>
</gene>
<reference evidence="3 4" key="1">
    <citation type="submission" date="2022-10" db="EMBL/GenBank/DDBJ databases">
        <title>High-quality genome sequences of two octocoral-associated bacteria, Endozoicomonas euniceicola EF212 and Endozoicomonas gorgoniicola PS125.</title>
        <authorList>
            <person name="Chiou Y.-J."/>
            <person name="Chen Y.-H."/>
        </authorList>
    </citation>
    <scope>NUCLEOTIDE SEQUENCE [LARGE SCALE GENOMIC DNA]</scope>
    <source>
        <strain evidence="3 4">PS125</strain>
    </source>
</reference>
<dbReference type="Proteomes" id="UP001209854">
    <property type="component" value="Unassembled WGS sequence"/>
</dbReference>
<proteinExistence type="predicted"/>
<comment type="caution">
    <text evidence="3">The sequence shown here is derived from an EMBL/GenBank/DDBJ whole genome shotgun (WGS) entry which is preliminary data.</text>
</comment>
<dbReference type="InterPro" id="IPR013078">
    <property type="entry name" value="His_Pase_superF_clade-1"/>
</dbReference>
<dbReference type="SMART" id="SM00855">
    <property type="entry name" value="PGAM"/>
    <property type="match status" value="1"/>
</dbReference>
<dbReference type="PANTHER" id="PTHR48100:SF1">
    <property type="entry name" value="HISTIDINE PHOSPHATASE FAMILY PROTEIN-RELATED"/>
    <property type="match status" value="1"/>
</dbReference>
<dbReference type="InterPro" id="IPR001345">
    <property type="entry name" value="PG/BPGM_mutase_AS"/>
</dbReference>
<dbReference type="EMBL" id="JAPFCC010000001">
    <property type="protein sequence ID" value="MCW7554311.1"/>
    <property type="molecule type" value="Genomic_DNA"/>
</dbReference>
<sequence length="222" mass="24601">MHITDAKGAVGRIFLAMLLMVILTLSVVVNALELIICRHGEAEQNTGGWYSSNPRHPSYIEAHLTSRGIRQVRQLGSDLKSTGLTADNICQVVASPLPRTCESARNVMDVLSVPEHTLIIEPKLIESQVGDRESQQVAQYNDKDFWFPANPESFNGETREAIKTRMFDAVTAIYHKCRHQSGYVLLFSHGAPVYLLLERLTGTGERLPTGGCKRLTVTPAML</sequence>
<name>A0ABT3MY61_9GAMM</name>
<dbReference type="Pfam" id="PF00300">
    <property type="entry name" value="His_Phos_1"/>
    <property type="match status" value="1"/>
</dbReference>
<dbReference type="InterPro" id="IPR050275">
    <property type="entry name" value="PGM_Phosphatase"/>
</dbReference>
<evidence type="ECO:0000256" key="2">
    <source>
        <dbReference type="ARBA" id="ARBA00023235"/>
    </source>
</evidence>